<sequence length="61" mass="7419">MERTIPVFVRRSIRLSAKPKVDYREKSDLTELEELTKLCTIQEYKIRALRRKIKFYEQITS</sequence>
<proteinExistence type="predicted"/>
<organism evidence="1">
    <name type="scientific">viral metagenome</name>
    <dbReference type="NCBI Taxonomy" id="1070528"/>
    <lineage>
        <taxon>unclassified sequences</taxon>
        <taxon>metagenomes</taxon>
        <taxon>organismal metagenomes</taxon>
    </lineage>
</organism>
<protein>
    <submittedName>
        <fullName evidence="1">Uncharacterized protein</fullName>
    </submittedName>
</protein>
<dbReference type="EMBL" id="MN739241">
    <property type="protein sequence ID" value="QHS95134.1"/>
    <property type="molecule type" value="Genomic_DNA"/>
</dbReference>
<reference evidence="1" key="1">
    <citation type="journal article" date="2020" name="Nature">
        <title>Giant virus diversity and host interactions through global metagenomics.</title>
        <authorList>
            <person name="Schulz F."/>
            <person name="Roux S."/>
            <person name="Paez-Espino D."/>
            <person name="Jungbluth S."/>
            <person name="Walsh D.A."/>
            <person name="Denef V.J."/>
            <person name="McMahon K.D."/>
            <person name="Konstantinidis K.T."/>
            <person name="Eloe-Fadrosh E.A."/>
            <person name="Kyrpides N.C."/>
            <person name="Woyke T."/>
        </authorList>
    </citation>
    <scope>NUCLEOTIDE SEQUENCE</scope>
    <source>
        <strain evidence="1">GVMAG-M-3300018428-16</strain>
    </source>
</reference>
<dbReference type="AlphaFoldDB" id="A0A6C0BU86"/>
<accession>A0A6C0BU86</accession>
<name>A0A6C0BU86_9ZZZZ</name>
<evidence type="ECO:0000313" key="1">
    <source>
        <dbReference type="EMBL" id="QHS95134.1"/>
    </source>
</evidence>